<keyword evidence="2" id="KW-0804">Transcription</keyword>
<evidence type="ECO:0000256" key="2">
    <source>
        <dbReference type="ARBA" id="ARBA00023163"/>
    </source>
</evidence>
<dbReference type="PROSITE" id="PS01124">
    <property type="entry name" value="HTH_ARAC_FAMILY_2"/>
    <property type="match status" value="1"/>
</dbReference>
<dbReference type="PANTHER" id="PTHR43436:SF1">
    <property type="entry name" value="TRANSCRIPTIONAL REGULATORY PROTEIN"/>
    <property type="match status" value="1"/>
</dbReference>
<keyword evidence="6" id="KW-1185">Reference proteome</keyword>
<dbReference type="RefSeq" id="WP_197311062.1">
    <property type="nucleotide sequence ID" value="NZ_JADZLT010000049.1"/>
</dbReference>
<dbReference type="InterPro" id="IPR018060">
    <property type="entry name" value="HTH_AraC"/>
</dbReference>
<evidence type="ECO:0000256" key="3">
    <source>
        <dbReference type="SAM" id="MobiDB-lite"/>
    </source>
</evidence>
<evidence type="ECO:0000313" key="6">
    <source>
        <dbReference type="Proteomes" id="UP000631694"/>
    </source>
</evidence>
<dbReference type="AlphaFoldDB" id="A0A931I330"/>
<dbReference type="Gene3D" id="1.10.10.60">
    <property type="entry name" value="Homeodomain-like"/>
    <property type="match status" value="1"/>
</dbReference>
<dbReference type="SUPFAM" id="SSF46689">
    <property type="entry name" value="Homeodomain-like"/>
    <property type="match status" value="2"/>
</dbReference>
<feature type="region of interest" description="Disordered" evidence="3">
    <location>
        <begin position="281"/>
        <end position="321"/>
    </location>
</feature>
<sequence length="321" mass="34867">MEKLKQAVRNYALRHRNHDGLALTPVPGLKLKCVEAPQGRHYAVLRPLVVFVLQGAKRMTIGLENRTITVGHSAIVSVDMPVVTHIERASPEQPYLAVAVELEMAMLAEAATYLAPARTEGRAPPLFADDAEAAALDCVMRLVGLCDRPAAIALLRPGIMLELHYWLLRGPHGADLGVLCDPASQANRLAAAIAILRTEFRTRISVERLAAEAGMGLSTFHTHFRRLLSLSPGQYQKRLRLIEARRLMLEEGVSASSAAYEVGYESVSQFTREYARLFNAPPKRDAQRARSASGGLGTRAGDGRMPGPAVEAGTTQAAPPR</sequence>
<comment type="caution">
    <text evidence="5">The sequence shown here is derived from an EMBL/GenBank/DDBJ whole genome shotgun (WGS) entry which is preliminary data.</text>
</comment>
<dbReference type="InterPro" id="IPR009594">
    <property type="entry name" value="Tscrpt_reg_HTH_AraC_N"/>
</dbReference>
<evidence type="ECO:0000256" key="1">
    <source>
        <dbReference type="ARBA" id="ARBA00023015"/>
    </source>
</evidence>
<feature type="domain" description="HTH araC/xylS-type" evidence="4">
    <location>
        <begin position="190"/>
        <end position="288"/>
    </location>
</feature>
<accession>A0A931I330</accession>
<dbReference type="InterPro" id="IPR009057">
    <property type="entry name" value="Homeodomain-like_sf"/>
</dbReference>
<proteinExistence type="predicted"/>
<protein>
    <submittedName>
        <fullName evidence="5">AraC family transcriptional regulator</fullName>
    </submittedName>
</protein>
<name>A0A931I330_9HYPH</name>
<dbReference type="GO" id="GO:0043565">
    <property type="term" value="F:sequence-specific DNA binding"/>
    <property type="evidence" value="ECO:0007669"/>
    <property type="project" value="InterPro"/>
</dbReference>
<keyword evidence="1" id="KW-0805">Transcription regulation</keyword>
<evidence type="ECO:0000259" key="4">
    <source>
        <dbReference type="PROSITE" id="PS01124"/>
    </source>
</evidence>
<evidence type="ECO:0000313" key="5">
    <source>
        <dbReference type="EMBL" id="MBH0238011.1"/>
    </source>
</evidence>
<dbReference type="Pfam" id="PF06719">
    <property type="entry name" value="AraC_N"/>
    <property type="match status" value="1"/>
</dbReference>
<dbReference type="GO" id="GO:0003700">
    <property type="term" value="F:DNA-binding transcription factor activity"/>
    <property type="evidence" value="ECO:0007669"/>
    <property type="project" value="InterPro"/>
</dbReference>
<dbReference type="SMART" id="SM00342">
    <property type="entry name" value="HTH_ARAC"/>
    <property type="match status" value="1"/>
</dbReference>
<reference evidence="5" key="1">
    <citation type="submission" date="2020-12" db="EMBL/GenBank/DDBJ databases">
        <title>Methylobrevis albus sp. nov., isolated from fresh water lack sediment.</title>
        <authorList>
            <person name="Zou Q."/>
        </authorList>
    </citation>
    <scope>NUCLEOTIDE SEQUENCE</scope>
    <source>
        <strain evidence="5">L22</strain>
    </source>
</reference>
<dbReference type="Pfam" id="PF12833">
    <property type="entry name" value="HTH_18"/>
    <property type="match status" value="1"/>
</dbReference>
<dbReference type="EMBL" id="JADZLT010000049">
    <property type="protein sequence ID" value="MBH0238011.1"/>
    <property type="molecule type" value="Genomic_DNA"/>
</dbReference>
<dbReference type="Proteomes" id="UP000631694">
    <property type="component" value="Unassembled WGS sequence"/>
</dbReference>
<organism evidence="5 6">
    <name type="scientific">Methylobrevis albus</name>
    <dbReference type="NCBI Taxonomy" id="2793297"/>
    <lineage>
        <taxon>Bacteria</taxon>
        <taxon>Pseudomonadati</taxon>
        <taxon>Pseudomonadota</taxon>
        <taxon>Alphaproteobacteria</taxon>
        <taxon>Hyphomicrobiales</taxon>
        <taxon>Pleomorphomonadaceae</taxon>
        <taxon>Methylobrevis</taxon>
    </lineage>
</organism>
<dbReference type="PANTHER" id="PTHR43436">
    <property type="entry name" value="ARAC-FAMILY TRANSCRIPTIONAL REGULATOR"/>
    <property type="match status" value="1"/>
</dbReference>
<gene>
    <name evidence="5" type="ORF">I5731_09280</name>
</gene>